<feature type="compositionally biased region" description="Basic and acidic residues" evidence="1">
    <location>
        <begin position="256"/>
        <end position="275"/>
    </location>
</feature>
<dbReference type="Proteomes" id="UP000002009">
    <property type="component" value="Chromosome 7"/>
</dbReference>
<dbReference type="OrthoDB" id="10674457at2759"/>
<dbReference type="GeneID" id="8245059"/>
<feature type="region of interest" description="Disordered" evidence="1">
    <location>
        <begin position="256"/>
        <end position="296"/>
    </location>
</feature>
<feature type="compositionally biased region" description="Basic and acidic residues" evidence="1">
    <location>
        <begin position="446"/>
        <end position="458"/>
    </location>
</feature>
<name>C1EBG3_MICCC</name>
<feature type="region of interest" description="Disordered" evidence="1">
    <location>
        <begin position="308"/>
        <end position="458"/>
    </location>
</feature>
<dbReference type="RefSeq" id="XP_002504120.1">
    <property type="nucleotide sequence ID" value="XM_002504074.1"/>
</dbReference>
<feature type="transmembrane region" description="Helical" evidence="2">
    <location>
        <begin position="513"/>
        <end position="532"/>
    </location>
</feature>
<feature type="compositionally biased region" description="Polar residues" evidence="1">
    <location>
        <begin position="368"/>
        <end position="384"/>
    </location>
</feature>
<feature type="compositionally biased region" description="Polar residues" evidence="1">
    <location>
        <begin position="282"/>
        <end position="291"/>
    </location>
</feature>
<keyword evidence="2" id="KW-1133">Transmembrane helix</keyword>
<keyword evidence="2" id="KW-0472">Membrane</keyword>
<evidence type="ECO:0000256" key="1">
    <source>
        <dbReference type="SAM" id="MobiDB-lite"/>
    </source>
</evidence>
<evidence type="ECO:0000313" key="3">
    <source>
        <dbReference type="EMBL" id="ACO65378.1"/>
    </source>
</evidence>
<dbReference type="EMBL" id="CP001328">
    <property type="protein sequence ID" value="ACO65378.1"/>
    <property type="molecule type" value="Genomic_DNA"/>
</dbReference>
<feature type="transmembrane region" description="Helical" evidence="2">
    <location>
        <begin position="538"/>
        <end position="559"/>
    </location>
</feature>
<dbReference type="OMA" id="NMQFGAN"/>
<reference evidence="3 4" key="1">
    <citation type="journal article" date="2009" name="Science">
        <title>Green evolution and dynamic adaptations revealed by genomes of the marine picoeukaryotes Micromonas.</title>
        <authorList>
            <person name="Worden A.Z."/>
            <person name="Lee J.H."/>
            <person name="Mock T."/>
            <person name="Rouze P."/>
            <person name="Simmons M.P."/>
            <person name="Aerts A.L."/>
            <person name="Allen A.E."/>
            <person name="Cuvelier M.L."/>
            <person name="Derelle E."/>
            <person name="Everett M.V."/>
            <person name="Foulon E."/>
            <person name="Grimwood J."/>
            <person name="Gundlach H."/>
            <person name="Henrissat B."/>
            <person name="Napoli C."/>
            <person name="McDonald S.M."/>
            <person name="Parker M.S."/>
            <person name="Rombauts S."/>
            <person name="Salamov A."/>
            <person name="Von Dassow P."/>
            <person name="Badger J.H."/>
            <person name="Coutinho P.M."/>
            <person name="Demir E."/>
            <person name="Dubchak I."/>
            <person name="Gentemann C."/>
            <person name="Eikrem W."/>
            <person name="Gready J.E."/>
            <person name="John U."/>
            <person name="Lanier W."/>
            <person name="Lindquist E.A."/>
            <person name="Lucas S."/>
            <person name="Mayer K.F."/>
            <person name="Moreau H."/>
            <person name="Not F."/>
            <person name="Otillar R."/>
            <person name="Panaud O."/>
            <person name="Pangilinan J."/>
            <person name="Paulsen I."/>
            <person name="Piegu B."/>
            <person name="Poliakov A."/>
            <person name="Robbens S."/>
            <person name="Schmutz J."/>
            <person name="Toulza E."/>
            <person name="Wyss T."/>
            <person name="Zelensky A."/>
            <person name="Zhou K."/>
            <person name="Armbrust E.V."/>
            <person name="Bhattacharya D."/>
            <person name="Goodenough U.W."/>
            <person name="Van de Peer Y."/>
            <person name="Grigoriev I.V."/>
        </authorList>
    </citation>
    <scope>NUCLEOTIDE SEQUENCE [LARGE SCALE GENOMIC DNA]</scope>
    <source>
        <strain evidence="4">RCC299 / NOUM17</strain>
    </source>
</reference>
<sequence>MGRLDTLLALNSAHEASGWRHVDASDVVRALTKACGISPGFGLPREVRGSVLLRALASCKLIPSDAPRAVLISALVVEANVPVPTGDAPIVTERAIFSTNRLVSAVCLLCGGSVDDKIGLCFAACDVDAIKRLSQHQAKGFFAEDAVAVAYAAAYDVIGDGADLQWAIAVWERKLRRFFGGRPGLQSRGDVAMNEEEFKRLASQALDSMSREAVEEAVKDKDLLDDEVFEDAPEQFQSSHRREPSIVESLAMLLKGGEHSRQPSKDEEVDAANRGDRHRRNNSSISANSGETPGLLNLLNNLNSGIKAQHERRRTGSWDDSDIHARHARKPSDGAGGSPLRIVSPQPGGSTVKSPGGKPKSALRKSRSANQLSPVESPVGSTASKRLDYGVETAEEGNQEDAAKRSSGEAGTSVANETGAFASKPRPRPLKVDFDRSVEDNGGSNRGDKGEGKGKMSKEEMRRAELKAALAAAQEDTELALEGQEDEDNTFDSAVAFVQEVGIRMFLYNIVKMLVVIAVIAADACACVWTMFHFGIVIGLSVVMCINVALALLFGFFVIRFNNRTTGQMHMEYGQHMMRGITDLVNNNALKEVSDSLTAMSRITANQANNGQFRDDSVRGGKQSRRMYSDAV</sequence>
<evidence type="ECO:0000256" key="2">
    <source>
        <dbReference type="SAM" id="Phobius"/>
    </source>
</evidence>
<dbReference type="AlphaFoldDB" id="C1EBG3"/>
<feature type="compositionally biased region" description="Basic and acidic residues" evidence="1">
    <location>
        <begin position="430"/>
        <end position="439"/>
    </location>
</feature>
<organism evidence="3 4">
    <name type="scientific">Micromonas commoda (strain RCC299 / NOUM17 / CCMP2709)</name>
    <name type="common">Picoplanktonic green alga</name>
    <dbReference type="NCBI Taxonomy" id="296587"/>
    <lineage>
        <taxon>Eukaryota</taxon>
        <taxon>Viridiplantae</taxon>
        <taxon>Chlorophyta</taxon>
        <taxon>Mamiellophyceae</taxon>
        <taxon>Mamiellales</taxon>
        <taxon>Mamiellaceae</taxon>
        <taxon>Micromonas</taxon>
    </lineage>
</organism>
<proteinExistence type="predicted"/>
<feature type="compositionally biased region" description="Basic and acidic residues" evidence="1">
    <location>
        <begin position="314"/>
        <end position="325"/>
    </location>
</feature>
<keyword evidence="2" id="KW-0812">Transmembrane</keyword>
<protein>
    <submittedName>
        <fullName evidence="3">Uncharacterized protein</fullName>
    </submittedName>
</protein>
<feature type="region of interest" description="Disordered" evidence="1">
    <location>
        <begin position="611"/>
        <end position="632"/>
    </location>
</feature>
<keyword evidence="4" id="KW-1185">Reference proteome</keyword>
<accession>C1EBG3</accession>
<evidence type="ECO:0000313" key="4">
    <source>
        <dbReference type="Proteomes" id="UP000002009"/>
    </source>
</evidence>
<dbReference type="KEGG" id="mis:MICPUN_101701"/>
<dbReference type="InParanoid" id="C1EBG3"/>
<gene>
    <name evidence="3" type="ORF">MICPUN_101701</name>
</gene>